<keyword evidence="6" id="KW-0204">Cytolysis</keyword>
<evidence type="ECO:0000256" key="4">
    <source>
        <dbReference type="ARBA" id="ARBA00022656"/>
    </source>
</evidence>
<comment type="caution">
    <text evidence="8">The sequence shown here is derived from an EMBL/GenBank/DDBJ whole genome shotgun (WGS) entry which is preliminary data.</text>
</comment>
<dbReference type="Proteomes" id="UP000017131">
    <property type="component" value="Unassembled WGS sequence"/>
</dbReference>
<evidence type="ECO:0000256" key="1">
    <source>
        <dbReference type="ARBA" id="ARBA00004613"/>
    </source>
</evidence>
<evidence type="ECO:0000256" key="7">
    <source>
        <dbReference type="ARBA" id="ARBA00023026"/>
    </source>
</evidence>
<keyword evidence="4" id="KW-0800">Toxin</keyword>
<keyword evidence="9" id="KW-1185">Reference proteome</keyword>
<protein>
    <recommendedName>
        <fullName evidence="10">Phenol soluble modulin beta 1</fullName>
    </recommendedName>
</protein>
<evidence type="ECO:0000256" key="3">
    <source>
        <dbReference type="ARBA" id="ARBA00022525"/>
    </source>
</evidence>
<reference evidence="8 9" key="1">
    <citation type="journal article" date="2013" name="Genome Announc.">
        <title>Draft Genome Sequence of Staphylococcus simulans UMC-CNS-990, Isolated from a Case of Chronic Bovine Mastitis.</title>
        <authorList>
            <person name="Calcutt M.J."/>
            <person name="Foecking M.F."/>
            <person name="Hsieh H.Y."/>
            <person name="Perry J."/>
            <person name="Stewart G.C."/>
            <person name="Middleton J.R."/>
        </authorList>
    </citation>
    <scope>NUCLEOTIDE SEQUENCE [LARGE SCALE GENOMIC DNA]</scope>
    <source>
        <strain evidence="8 9">UMC-CNS-990</strain>
    </source>
</reference>
<evidence type="ECO:0008006" key="10">
    <source>
        <dbReference type="Google" id="ProtNLM"/>
    </source>
</evidence>
<name>A0ABN0PD51_STASI</name>
<evidence type="ECO:0000256" key="6">
    <source>
        <dbReference type="ARBA" id="ARBA00022852"/>
    </source>
</evidence>
<keyword evidence="5" id="KW-0354">Hemolysis</keyword>
<evidence type="ECO:0000313" key="9">
    <source>
        <dbReference type="Proteomes" id="UP000017131"/>
    </source>
</evidence>
<proteinExistence type="inferred from homology"/>
<dbReference type="EMBL" id="AXDY01000006">
    <property type="protein sequence ID" value="ERS93329.1"/>
    <property type="molecule type" value="Genomic_DNA"/>
</dbReference>
<keyword evidence="3" id="KW-0964">Secreted</keyword>
<dbReference type="Pfam" id="PF05480">
    <property type="entry name" value="PSMbeta"/>
    <property type="match status" value="1"/>
</dbReference>
<organism evidence="8 9">
    <name type="scientific">Staphylococcus simulans UMC-CNS-990</name>
    <dbReference type="NCBI Taxonomy" id="1405498"/>
    <lineage>
        <taxon>Bacteria</taxon>
        <taxon>Bacillati</taxon>
        <taxon>Bacillota</taxon>
        <taxon>Bacilli</taxon>
        <taxon>Bacillales</taxon>
        <taxon>Staphylococcaceae</taxon>
        <taxon>Staphylococcus</taxon>
    </lineage>
</organism>
<dbReference type="GeneID" id="77331942"/>
<comment type="similarity">
    <text evidence="2">Belongs to the staphylococcal hemolytic protein family.</text>
</comment>
<dbReference type="InterPro" id="IPR008846">
    <property type="entry name" value="PSMbeta"/>
</dbReference>
<evidence type="ECO:0000256" key="5">
    <source>
        <dbReference type="ARBA" id="ARBA00022735"/>
    </source>
</evidence>
<keyword evidence="7" id="KW-0843">Virulence</keyword>
<dbReference type="RefSeq" id="WP_002480580.1">
    <property type="nucleotide sequence ID" value="NZ_AXDY01000006.1"/>
</dbReference>
<evidence type="ECO:0000313" key="8">
    <source>
        <dbReference type="EMBL" id="ERS93329.1"/>
    </source>
</evidence>
<accession>A0ABN0PD51</accession>
<comment type="subcellular location">
    <subcellularLocation>
        <location evidence="1">Secreted</location>
    </subcellularLocation>
</comment>
<sequence length="44" mass="4617">MEGLFNAIQATIEAAQNGQNLELGKNIVDIITNGASIVSKLFGI</sequence>
<evidence type="ECO:0000256" key="2">
    <source>
        <dbReference type="ARBA" id="ARBA00006367"/>
    </source>
</evidence>
<gene>
    <name evidence="8" type="ORF">SSIM_08575</name>
</gene>